<feature type="transmembrane region" description="Helical" evidence="19">
    <location>
        <begin position="37"/>
        <end position="63"/>
    </location>
</feature>
<dbReference type="GO" id="GO:0005507">
    <property type="term" value="F:copper ion binding"/>
    <property type="evidence" value="ECO:0007669"/>
    <property type="project" value="InterPro"/>
</dbReference>
<evidence type="ECO:0000256" key="18">
    <source>
        <dbReference type="SAM" id="MobiDB-lite"/>
    </source>
</evidence>
<feature type="region of interest" description="Disordered" evidence="18">
    <location>
        <begin position="346"/>
        <end position="368"/>
    </location>
</feature>
<dbReference type="InterPro" id="IPR036257">
    <property type="entry name" value="Cyt_c_oxidase_su2_TM_sf"/>
</dbReference>
<dbReference type="EMBL" id="SDMK01000001">
    <property type="protein sequence ID" value="RXS97973.1"/>
    <property type="molecule type" value="Genomic_DNA"/>
</dbReference>
<evidence type="ECO:0000256" key="16">
    <source>
        <dbReference type="RuleBase" id="RU000456"/>
    </source>
</evidence>
<sequence length="368" mass="40531">MHTFISPVLWQFLVKWLTHFAIFPPEASGIAPYTDALYFYLVAISIFGFVLVVLLVTVFSVLYRKERSPEATQIEGSTLLEATWTIIPLALFMVTFVWGALLYFRIFNPPTNAMNIYVVGKQWMWKAEHPGGQHEINALHIPVGRPVQLTMISQDVFHSFSIPAFRVKREVIPGRYTTVWFEATQPGEYHLFCTQYCGTLHSQMIGTITAMSQQDYEAWTAGSTSGMSLAQNGERLFASLGCNSCHSGDAAARGPNLAQVYGAKLPLSGGGYAMVDDAFLRDSILNPTMHQTAGYAPIMPTYQGQISEEGLIDIVEYIKSLHSNFRIQQTLNTSQVQNAVQEGISGAGHSGEAAAHPASAAQPKVVSQ</sequence>
<dbReference type="CDD" id="cd13915">
    <property type="entry name" value="CuRO_HCO_II_like_2"/>
    <property type="match status" value="1"/>
</dbReference>
<keyword evidence="22" id="KW-0560">Oxidoreductase</keyword>
<keyword evidence="6 16" id="KW-0812">Transmembrane</keyword>
<dbReference type="Pfam" id="PF00116">
    <property type="entry name" value="COX2"/>
    <property type="match status" value="1"/>
</dbReference>
<dbReference type="NCBIfam" id="TIGR02866">
    <property type="entry name" value="CoxB"/>
    <property type="match status" value="1"/>
</dbReference>
<evidence type="ECO:0000259" key="21">
    <source>
        <dbReference type="PROSITE" id="PS51007"/>
    </source>
</evidence>
<dbReference type="PANTHER" id="PTHR22888:SF9">
    <property type="entry name" value="CYTOCHROME C OXIDASE SUBUNIT 2"/>
    <property type="match status" value="1"/>
</dbReference>
<keyword evidence="11 15" id="KW-0408">Iron</keyword>
<comment type="caution">
    <text evidence="22">The sequence shown here is derived from an EMBL/GenBank/DDBJ whole genome shotgun (WGS) entry which is preliminary data.</text>
</comment>
<dbReference type="PRINTS" id="PR01166">
    <property type="entry name" value="CYCOXIDASEII"/>
</dbReference>
<dbReference type="Pfam" id="PF02790">
    <property type="entry name" value="COX2_TM"/>
    <property type="match status" value="1"/>
</dbReference>
<evidence type="ECO:0000313" key="22">
    <source>
        <dbReference type="EMBL" id="RXS97973.1"/>
    </source>
</evidence>
<evidence type="ECO:0000256" key="2">
    <source>
        <dbReference type="ARBA" id="ARBA00007866"/>
    </source>
</evidence>
<gene>
    <name evidence="22" type="primary">coxB</name>
    <name evidence="22" type="ORF">ESZ00_09030</name>
</gene>
<protein>
    <recommendedName>
        <fullName evidence="17">Cytochrome c oxidase subunit 2</fullName>
        <ecNumber evidence="17">7.1.1.9</ecNumber>
    </recommendedName>
</protein>
<dbReference type="Gene3D" id="2.60.40.420">
    <property type="entry name" value="Cupredoxins - blue copper proteins"/>
    <property type="match status" value="1"/>
</dbReference>
<evidence type="ECO:0000256" key="11">
    <source>
        <dbReference type="ARBA" id="ARBA00023004"/>
    </source>
</evidence>
<dbReference type="InterPro" id="IPR002429">
    <property type="entry name" value="CcO_II-like_C"/>
</dbReference>
<comment type="similarity">
    <text evidence="2 16">Belongs to the cytochrome c oxidase subunit 2 family.</text>
</comment>
<dbReference type="OrthoDB" id="9773456at2"/>
<organism evidence="22 23">
    <name type="scientific">Silvibacterium dinghuense</name>
    <dbReference type="NCBI Taxonomy" id="1560006"/>
    <lineage>
        <taxon>Bacteria</taxon>
        <taxon>Pseudomonadati</taxon>
        <taxon>Acidobacteriota</taxon>
        <taxon>Terriglobia</taxon>
        <taxon>Terriglobales</taxon>
        <taxon>Acidobacteriaceae</taxon>
        <taxon>Silvibacterium</taxon>
    </lineage>
</organism>
<evidence type="ECO:0000256" key="6">
    <source>
        <dbReference type="ARBA" id="ARBA00022692"/>
    </source>
</evidence>
<evidence type="ECO:0000256" key="5">
    <source>
        <dbReference type="ARBA" id="ARBA00022660"/>
    </source>
</evidence>
<evidence type="ECO:0000256" key="3">
    <source>
        <dbReference type="ARBA" id="ARBA00022448"/>
    </source>
</evidence>
<dbReference type="Gene3D" id="1.10.287.90">
    <property type="match status" value="1"/>
</dbReference>
<comment type="function">
    <text evidence="14 17">Subunits I and II form the functional core of the enzyme complex. Electrons originating in cytochrome c are transferred via heme a and Cu(A) to the binuclear center formed by heme a3 and Cu(B).</text>
</comment>
<keyword evidence="7 15" id="KW-0479">Metal-binding</keyword>
<evidence type="ECO:0000256" key="4">
    <source>
        <dbReference type="ARBA" id="ARBA00022617"/>
    </source>
</evidence>
<evidence type="ECO:0000256" key="8">
    <source>
        <dbReference type="ARBA" id="ARBA00022967"/>
    </source>
</evidence>
<evidence type="ECO:0000313" key="23">
    <source>
        <dbReference type="Proteomes" id="UP000290253"/>
    </source>
</evidence>
<evidence type="ECO:0000259" key="20">
    <source>
        <dbReference type="PROSITE" id="PS50857"/>
    </source>
</evidence>
<feature type="compositionally biased region" description="Low complexity" evidence="18">
    <location>
        <begin position="350"/>
        <end position="361"/>
    </location>
</feature>
<dbReference type="InterPro" id="IPR036909">
    <property type="entry name" value="Cyt_c-like_dom_sf"/>
</dbReference>
<keyword evidence="13 19" id="KW-0472">Membrane</keyword>
<dbReference type="InterPro" id="IPR008972">
    <property type="entry name" value="Cupredoxin"/>
</dbReference>
<dbReference type="RefSeq" id="WP_129207752.1">
    <property type="nucleotide sequence ID" value="NZ_BMGU01000001.1"/>
</dbReference>
<dbReference type="GO" id="GO:0020037">
    <property type="term" value="F:heme binding"/>
    <property type="evidence" value="ECO:0007669"/>
    <property type="project" value="InterPro"/>
</dbReference>
<comment type="cofactor">
    <cofactor evidence="17">
        <name>Cu cation</name>
        <dbReference type="ChEBI" id="CHEBI:23378"/>
    </cofactor>
    <text evidence="17">Binds a copper A center.</text>
</comment>
<dbReference type="Pfam" id="PF00034">
    <property type="entry name" value="Cytochrom_C"/>
    <property type="match status" value="1"/>
</dbReference>
<evidence type="ECO:0000256" key="10">
    <source>
        <dbReference type="ARBA" id="ARBA00022989"/>
    </source>
</evidence>
<dbReference type="InterPro" id="IPR045187">
    <property type="entry name" value="CcO_II"/>
</dbReference>
<dbReference type="GO" id="GO:0016491">
    <property type="term" value="F:oxidoreductase activity"/>
    <property type="evidence" value="ECO:0007669"/>
    <property type="project" value="UniProtKB-KW"/>
</dbReference>
<dbReference type="InterPro" id="IPR009056">
    <property type="entry name" value="Cyt_c-like_dom"/>
</dbReference>
<dbReference type="PROSITE" id="PS50857">
    <property type="entry name" value="COX2_CUA"/>
    <property type="match status" value="1"/>
</dbReference>
<proteinExistence type="inferred from homology"/>
<dbReference type="SUPFAM" id="SSF49503">
    <property type="entry name" value="Cupredoxins"/>
    <property type="match status" value="1"/>
</dbReference>
<dbReference type="AlphaFoldDB" id="A0A4Q1SKI3"/>
<dbReference type="PANTHER" id="PTHR22888">
    <property type="entry name" value="CYTOCHROME C OXIDASE, SUBUNIT II"/>
    <property type="match status" value="1"/>
</dbReference>
<evidence type="ECO:0000256" key="19">
    <source>
        <dbReference type="SAM" id="Phobius"/>
    </source>
</evidence>
<evidence type="ECO:0000256" key="1">
    <source>
        <dbReference type="ARBA" id="ARBA00004141"/>
    </source>
</evidence>
<dbReference type="GO" id="GO:0042773">
    <property type="term" value="P:ATP synthesis coupled electron transport"/>
    <property type="evidence" value="ECO:0007669"/>
    <property type="project" value="TreeGrafter"/>
</dbReference>
<name>A0A4Q1SKI3_9BACT</name>
<dbReference type="GO" id="GO:0004129">
    <property type="term" value="F:cytochrome-c oxidase activity"/>
    <property type="evidence" value="ECO:0007669"/>
    <property type="project" value="UniProtKB-EC"/>
</dbReference>
<dbReference type="GO" id="GO:0005886">
    <property type="term" value="C:plasma membrane"/>
    <property type="evidence" value="ECO:0007669"/>
    <property type="project" value="UniProtKB-SubCell"/>
</dbReference>
<keyword evidence="3 16" id="KW-0813">Transport</keyword>
<feature type="transmembrane region" description="Helical" evidence="19">
    <location>
        <begin position="84"/>
        <end position="104"/>
    </location>
</feature>
<feature type="domain" description="Cytochrome oxidase subunit II copper A binding" evidence="20">
    <location>
        <begin position="111"/>
        <end position="222"/>
    </location>
</feature>
<evidence type="ECO:0000256" key="9">
    <source>
        <dbReference type="ARBA" id="ARBA00022982"/>
    </source>
</evidence>
<dbReference type="EC" id="7.1.1.9" evidence="17"/>
<evidence type="ECO:0000256" key="15">
    <source>
        <dbReference type="PROSITE-ProRule" id="PRU00433"/>
    </source>
</evidence>
<reference evidence="22 23" key="1">
    <citation type="journal article" date="2016" name="Int. J. Syst. Evol. Microbiol.">
        <title>Acidipila dinghuensis sp. nov., an acidobacterium isolated from forest soil.</title>
        <authorList>
            <person name="Jiang Y.W."/>
            <person name="Wang J."/>
            <person name="Chen M.H."/>
            <person name="Lv Y.Y."/>
            <person name="Qiu L.H."/>
        </authorList>
    </citation>
    <scope>NUCLEOTIDE SEQUENCE [LARGE SCALE GENOMIC DNA]</scope>
    <source>
        <strain evidence="22 23">DHOF10</strain>
    </source>
</reference>
<dbReference type="InterPro" id="IPR014222">
    <property type="entry name" value="Cyt_c_oxidase_su2"/>
</dbReference>
<dbReference type="InterPro" id="IPR011759">
    <property type="entry name" value="Cyt_c_oxidase_su2_TM_dom"/>
</dbReference>
<keyword evidence="23" id="KW-1185">Reference proteome</keyword>
<comment type="subcellular location">
    <subcellularLocation>
        <location evidence="16">Cell membrane</location>
        <topology evidence="16">Multi-pass membrane protein</topology>
    </subcellularLocation>
    <subcellularLocation>
        <location evidence="1">Membrane</location>
        <topology evidence="1">Multi-pass membrane protein</topology>
    </subcellularLocation>
</comment>
<keyword evidence="9 16" id="KW-0249">Electron transport</keyword>
<keyword evidence="8" id="KW-1278">Translocase</keyword>
<dbReference type="Proteomes" id="UP000290253">
    <property type="component" value="Unassembled WGS sequence"/>
</dbReference>
<evidence type="ECO:0000256" key="17">
    <source>
        <dbReference type="RuleBase" id="RU004024"/>
    </source>
</evidence>
<keyword evidence="5 16" id="KW-0679">Respiratory chain</keyword>
<evidence type="ECO:0000256" key="12">
    <source>
        <dbReference type="ARBA" id="ARBA00023008"/>
    </source>
</evidence>
<dbReference type="SUPFAM" id="SSF46626">
    <property type="entry name" value="Cytochrome c"/>
    <property type="match status" value="1"/>
</dbReference>
<dbReference type="SUPFAM" id="SSF81464">
    <property type="entry name" value="Cytochrome c oxidase subunit II-like, transmembrane region"/>
    <property type="match status" value="1"/>
</dbReference>
<feature type="domain" description="Cytochrome c" evidence="21">
    <location>
        <begin position="228"/>
        <end position="322"/>
    </location>
</feature>
<evidence type="ECO:0000256" key="14">
    <source>
        <dbReference type="ARBA" id="ARBA00024688"/>
    </source>
</evidence>
<evidence type="ECO:0000256" key="7">
    <source>
        <dbReference type="ARBA" id="ARBA00022723"/>
    </source>
</evidence>
<dbReference type="PROSITE" id="PS00078">
    <property type="entry name" value="COX2"/>
    <property type="match status" value="1"/>
</dbReference>
<comment type="catalytic activity">
    <reaction evidence="17">
        <text>4 Fe(II)-[cytochrome c] + O2 + 8 H(+)(in) = 4 Fe(III)-[cytochrome c] + 2 H2O + 4 H(+)(out)</text>
        <dbReference type="Rhea" id="RHEA:11436"/>
        <dbReference type="Rhea" id="RHEA-COMP:10350"/>
        <dbReference type="Rhea" id="RHEA-COMP:14399"/>
        <dbReference type="ChEBI" id="CHEBI:15377"/>
        <dbReference type="ChEBI" id="CHEBI:15378"/>
        <dbReference type="ChEBI" id="CHEBI:15379"/>
        <dbReference type="ChEBI" id="CHEBI:29033"/>
        <dbReference type="ChEBI" id="CHEBI:29034"/>
        <dbReference type="EC" id="7.1.1.9"/>
    </reaction>
</comment>
<evidence type="ECO:0000256" key="13">
    <source>
        <dbReference type="ARBA" id="ARBA00023136"/>
    </source>
</evidence>
<dbReference type="InterPro" id="IPR001505">
    <property type="entry name" value="Copper_CuA"/>
</dbReference>
<dbReference type="PROSITE" id="PS51007">
    <property type="entry name" value="CYTC"/>
    <property type="match status" value="1"/>
</dbReference>
<keyword evidence="4 15" id="KW-0349">Heme</keyword>
<keyword evidence="10 19" id="KW-1133">Transmembrane helix</keyword>
<keyword evidence="12 17" id="KW-0186">Copper</keyword>
<accession>A0A4Q1SKI3</accession>